<gene>
    <name evidence="1" type="ORF">GALMADRAFT_1041668</name>
</gene>
<proteinExistence type="predicted"/>
<sequence length="171" mass="19084">MTRCMPVAAPSVISAILLSRTDASSSLLATFRPLSSTSSCTAAPFMLRNWRFAKLKPTFDKIRVSPTSLENFLSLDGRNTGDDLARGSANTSCFWKMSTGPRTLQPPTCPRTTSPYLVSAQSTSAFIYQLRHNLCLYAQHWTPQSRQKQHKISAHSLGLHWFISYVDRSLL</sequence>
<dbReference type="EMBL" id="KL142408">
    <property type="protein sequence ID" value="KDR68371.1"/>
    <property type="molecule type" value="Genomic_DNA"/>
</dbReference>
<accession>A0A067SBW8</accession>
<dbReference type="Proteomes" id="UP000027222">
    <property type="component" value="Unassembled WGS sequence"/>
</dbReference>
<protein>
    <submittedName>
        <fullName evidence="1">Uncharacterized protein</fullName>
    </submittedName>
</protein>
<evidence type="ECO:0000313" key="1">
    <source>
        <dbReference type="EMBL" id="KDR68371.1"/>
    </source>
</evidence>
<organism evidence="1 2">
    <name type="scientific">Galerina marginata (strain CBS 339.88)</name>
    <dbReference type="NCBI Taxonomy" id="685588"/>
    <lineage>
        <taxon>Eukaryota</taxon>
        <taxon>Fungi</taxon>
        <taxon>Dikarya</taxon>
        <taxon>Basidiomycota</taxon>
        <taxon>Agaricomycotina</taxon>
        <taxon>Agaricomycetes</taxon>
        <taxon>Agaricomycetidae</taxon>
        <taxon>Agaricales</taxon>
        <taxon>Agaricineae</taxon>
        <taxon>Strophariaceae</taxon>
        <taxon>Galerina</taxon>
    </lineage>
</organism>
<dbReference type="AlphaFoldDB" id="A0A067SBW8"/>
<reference evidence="2" key="1">
    <citation type="journal article" date="2014" name="Proc. Natl. Acad. Sci. U.S.A.">
        <title>Extensive sampling of basidiomycete genomes demonstrates inadequacy of the white-rot/brown-rot paradigm for wood decay fungi.</title>
        <authorList>
            <person name="Riley R."/>
            <person name="Salamov A.A."/>
            <person name="Brown D.W."/>
            <person name="Nagy L.G."/>
            <person name="Floudas D."/>
            <person name="Held B.W."/>
            <person name="Levasseur A."/>
            <person name="Lombard V."/>
            <person name="Morin E."/>
            <person name="Otillar R."/>
            <person name="Lindquist E.A."/>
            <person name="Sun H."/>
            <person name="LaButti K.M."/>
            <person name="Schmutz J."/>
            <person name="Jabbour D."/>
            <person name="Luo H."/>
            <person name="Baker S.E."/>
            <person name="Pisabarro A.G."/>
            <person name="Walton J.D."/>
            <person name="Blanchette R.A."/>
            <person name="Henrissat B."/>
            <person name="Martin F."/>
            <person name="Cullen D."/>
            <person name="Hibbett D.S."/>
            <person name="Grigoriev I.V."/>
        </authorList>
    </citation>
    <scope>NUCLEOTIDE SEQUENCE [LARGE SCALE GENOMIC DNA]</scope>
    <source>
        <strain evidence="2">CBS 339.88</strain>
    </source>
</reference>
<dbReference type="HOGENOM" id="CLU_1562981_0_0_1"/>
<keyword evidence="2" id="KW-1185">Reference proteome</keyword>
<evidence type="ECO:0000313" key="2">
    <source>
        <dbReference type="Proteomes" id="UP000027222"/>
    </source>
</evidence>
<name>A0A067SBW8_GALM3</name>